<evidence type="ECO:0000256" key="1">
    <source>
        <dbReference type="SAM" id="Phobius"/>
    </source>
</evidence>
<gene>
    <name evidence="2" type="ORF">VNO77_20527</name>
</gene>
<feature type="transmembrane region" description="Helical" evidence="1">
    <location>
        <begin position="17"/>
        <end position="34"/>
    </location>
</feature>
<dbReference type="InterPro" id="IPR036259">
    <property type="entry name" value="MFS_trans_sf"/>
</dbReference>
<feature type="transmembrane region" description="Helical" evidence="1">
    <location>
        <begin position="40"/>
        <end position="58"/>
    </location>
</feature>
<proteinExistence type="predicted"/>
<reference evidence="2 3" key="1">
    <citation type="submission" date="2024-01" db="EMBL/GenBank/DDBJ databases">
        <title>The genomes of 5 underutilized Papilionoideae crops provide insights into root nodulation and disease resistanc.</title>
        <authorList>
            <person name="Jiang F."/>
        </authorList>
    </citation>
    <scope>NUCLEOTIDE SEQUENCE [LARGE SCALE GENOMIC DNA]</scope>
    <source>
        <strain evidence="2">LVBAO_FW01</strain>
        <tissue evidence="2">Leaves</tissue>
    </source>
</reference>
<dbReference type="AlphaFoldDB" id="A0AAN9LPQ5"/>
<keyword evidence="1" id="KW-0812">Transmembrane</keyword>
<keyword evidence="1" id="KW-1133">Transmembrane helix</keyword>
<feature type="transmembrane region" description="Helical" evidence="1">
    <location>
        <begin position="242"/>
        <end position="261"/>
    </location>
</feature>
<dbReference type="Proteomes" id="UP001367508">
    <property type="component" value="Unassembled WGS sequence"/>
</dbReference>
<accession>A0AAN9LPQ5</accession>
<keyword evidence="3" id="KW-1185">Reference proteome</keyword>
<comment type="caution">
    <text evidence="2">The sequence shown here is derived from an EMBL/GenBank/DDBJ whole genome shotgun (WGS) entry which is preliminary data.</text>
</comment>
<keyword evidence="1" id="KW-0472">Membrane</keyword>
<sequence length="262" mass="29796">MILIKTHCDDAHKKTTVYVYFILFYFFLYIQIIVWTDEHVAHGALILNKAVIGIAVQCKGRKGNYKRQWQPNKGNGIMGSVWSSEPSGLPVKRIIYSFVWALLHLESIQVGSYNKDTPRGSSLTTFFRMLVASYSKKSYALSIDANELYYENLVVPSMPHTNSLRLRAKTKLHCKAPISYQCLAESEPSWSTKLTANFDLVARQGCHYSSSSSLEKQKSNRWKLCSVTEVEEAKVFVYMIPLWINFAICGIVTSVGGTYFME</sequence>
<organism evidence="2 3">
    <name type="scientific">Canavalia gladiata</name>
    <name type="common">Sword bean</name>
    <name type="synonym">Dolichos gladiatus</name>
    <dbReference type="NCBI Taxonomy" id="3824"/>
    <lineage>
        <taxon>Eukaryota</taxon>
        <taxon>Viridiplantae</taxon>
        <taxon>Streptophyta</taxon>
        <taxon>Embryophyta</taxon>
        <taxon>Tracheophyta</taxon>
        <taxon>Spermatophyta</taxon>
        <taxon>Magnoliopsida</taxon>
        <taxon>eudicotyledons</taxon>
        <taxon>Gunneridae</taxon>
        <taxon>Pentapetalae</taxon>
        <taxon>rosids</taxon>
        <taxon>fabids</taxon>
        <taxon>Fabales</taxon>
        <taxon>Fabaceae</taxon>
        <taxon>Papilionoideae</taxon>
        <taxon>50 kb inversion clade</taxon>
        <taxon>NPAAA clade</taxon>
        <taxon>indigoferoid/millettioid clade</taxon>
        <taxon>Phaseoleae</taxon>
        <taxon>Canavalia</taxon>
    </lineage>
</organism>
<protein>
    <submittedName>
        <fullName evidence="2">Uncharacterized protein</fullName>
    </submittedName>
</protein>
<name>A0AAN9LPQ5_CANGL</name>
<evidence type="ECO:0000313" key="3">
    <source>
        <dbReference type="Proteomes" id="UP001367508"/>
    </source>
</evidence>
<dbReference type="Gene3D" id="1.20.1250.20">
    <property type="entry name" value="MFS general substrate transporter like domains"/>
    <property type="match status" value="1"/>
</dbReference>
<dbReference type="EMBL" id="JAYMYQ010000004">
    <property type="protein sequence ID" value="KAK7339841.1"/>
    <property type="molecule type" value="Genomic_DNA"/>
</dbReference>
<evidence type="ECO:0000313" key="2">
    <source>
        <dbReference type="EMBL" id="KAK7339841.1"/>
    </source>
</evidence>